<evidence type="ECO:0000256" key="5">
    <source>
        <dbReference type="SAM" id="MobiDB-lite"/>
    </source>
</evidence>
<organism evidence="7 8">
    <name type="scientific">Vallicoccus soli</name>
    <dbReference type="NCBI Taxonomy" id="2339232"/>
    <lineage>
        <taxon>Bacteria</taxon>
        <taxon>Bacillati</taxon>
        <taxon>Actinomycetota</taxon>
        <taxon>Actinomycetes</taxon>
        <taxon>Motilibacterales</taxon>
        <taxon>Vallicoccaceae</taxon>
        <taxon>Vallicoccus</taxon>
    </lineage>
</organism>
<dbReference type="AlphaFoldDB" id="A0A3A3YS19"/>
<keyword evidence="1" id="KW-0285">Flavoprotein</keyword>
<dbReference type="RefSeq" id="WP_119951199.1">
    <property type="nucleotide sequence ID" value="NZ_QZEZ01000007.1"/>
</dbReference>
<dbReference type="Pfam" id="PF00881">
    <property type="entry name" value="Nitroreductase"/>
    <property type="match status" value="1"/>
</dbReference>
<keyword evidence="4" id="KW-0560">Oxidoreductase</keyword>
<dbReference type="InterPro" id="IPR029479">
    <property type="entry name" value="Nitroreductase"/>
</dbReference>
<evidence type="ECO:0000256" key="4">
    <source>
        <dbReference type="ARBA" id="ARBA00023002"/>
    </source>
</evidence>
<dbReference type="InterPro" id="IPR023936">
    <property type="entry name" value="RutE-like"/>
</dbReference>
<dbReference type="InterPro" id="IPR000415">
    <property type="entry name" value="Nitroreductase-like"/>
</dbReference>
<name>A0A3A3YS19_9ACTN</name>
<dbReference type="InterPro" id="IPR050461">
    <property type="entry name" value="Nitroreductase_HadB/RutE"/>
</dbReference>
<dbReference type="Gene3D" id="3.40.109.10">
    <property type="entry name" value="NADH Oxidase"/>
    <property type="match status" value="1"/>
</dbReference>
<feature type="region of interest" description="Disordered" evidence="5">
    <location>
        <begin position="178"/>
        <end position="197"/>
    </location>
</feature>
<sequence length="197" mass="21304">MTLALHPDAQDLLFRTARTATRFTDQPVGEDEVRAVYDLVKLGPTAMNANPLRVLLVRSPQARERLAVHMAEGNRRKVLDAPLVAVLAADVDFHDDLPRLFPHAPGARDRFAEDELAREDVAVRNAMLQAGYFIVGVRAAGLAAGPMTGMDAAGVEKELFPDGRHRVVLVVALGHPAPGAGHPRGPRPDYDEVVSTV</sequence>
<dbReference type="OrthoDB" id="9784375at2"/>
<proteinExistence type="predicted"/>
<reference evidence="7 8" key="1">
    <citation type="submission" date="2018-09" db="EMBL/GenBank/DDBJ databases">
        <title>YIM 75000 draft genome.</title>
        <authorList>
            <person name="Tang S."/>
            <person name="Feng Y."/>
        </authorList>
    </citation>
    <scope>NUCLEOTIDE SEQUENCE [LARGE SCALE GENOMIC DNA]</scope>
    <source>
        <strain evidence="7 8">YIM 75000</strain>
    </source>
</reference>
<evidence type="ECO:0000256" key="3">
    <source>
        <dbReference type="ARBA" id="ARBA00022857"/>
    </source>
</evidence>
<dbReference type="SUPFAM" id="SSF55469">
    <property type="entry name" value="FMN-dependent nitroreductase-like"/>
    <property type="match status" value="1"/>
</dbReference>
<feature type="domain" description="Nitroreductase" evidence="6">
    <location>
        <begin position="18"/>
        <end position="175"/>
    </location>
</feature>
<dbReference type="PANTHER" id="PTHR43543:SF1">
    <property type="entry name" value="MALONIC SEMIALDEHYDE REDUCTASE RUTE-RELATED"/>
    <property type="match status" value="1"/>
</dbReference>
<protein>
    <submittedName>
        <fullName evidence="7">Malonic semialdehyde reductase</fullName>
    </submittedName>
</protein>
<dbReference type="EMBL" id="QZEZ01000007">
    <property type="protein sequence ID" value="RJK94190.1"/>
    <property type="molecule type" value="Genomic_DNA"/>
</dbReference>
<evidence type="ECO:0000256" key="1">
    <source>
        <dbReference type="ARBA" id="ARBA00022630"/>
    </source>
</evidence>
<accession>A0A3A3YS19</accession>
<dbReference type="NCBIfam" id="NF003768">
    <property type="entry name" value="PRK05365.1"/>
    <property type="match status" value="1"/>
</dbReference>
<keyword evidence="8" id="KW-1185">Reference proteome</keyword>
<dbReference type="Proteomes" id="UP000265614">
    <property type="component" value="Unassembled WGS sequence"/>
</dbReference>
<evidence type="ECO:0000256" key="2">
    <source>
        <dbReference type="ARBA" id="ARBA00022643"/>
    </source>
</evidence>
<dbReference type="PANTHER" id="PTHR43543">
    <property type="entry name" value="MALONIC SEMIALDEHYDE REDUCTASE RUTE-RELATED"/>
    <property type="match status" value="1"/>
</dbReference>
<dbReference type="GO" id="GO:0016491">
    <property type="term" value="F:oxidoreductase activity"/>
    <property type="evidence" value="ECO:0007669"/>
    <property type="project" value="UniProtKB-KW"/>
</dbReference>
<evidence type="ECO:0000313" key="7">
    <source>
        <dbReference type="EMBL" id="RJK94190.1"/>
    </source>
</evidence>
<dbReference type="CDD" id="cd02148">
    <property type="entry name" value="RutE-like"/>
    <property type="match status" value="1"/>
</dbReference>
<gene>
    <name evidence="7" type="ORF">D5H78_14405</name>
</gene>
<evidence type="ECO:0000259" key="6">
    <source>
        <dbReference type="Pfam" id="PF00881"/>
    </source>
</evidence>
<keyword evidence="2" id="KW-0288">FMN</keyword>
<comment type="caution">
    <text evidence="7">The sequence shown here is derived from an EMBL/GenBank/DDBJ whole genome shotgun (WGS) entry which is preliminary data.</text>
</comment>
<keyword evidence="3" id="KW-0521">NADP</keyword>
<evidence type="ECO:0000313" key="8">
    <source>
        <dbReference type="Proteomes" id="UP000265614"/>
    </source>
</evidence>